<sequence>MLRSASRPCRPRAASGMLRHALACAVTAALLLVPAFLPLTDGCFPTGTKTGGAALAKSAFSPRNSGLEPPGGPKPIEGLPGKDMSRTAEGGMGYTDAYGNTVTESQPEEKSPKRRPRPGAYGHRPAQEHDRPLPDPEQVDDTPVWNFN</sequence>
<evidence type="ECO:0000256" key="1">
    <source>
        <dbReference type="SAM" id="MobiDB-lite"/>
    </source>
</evidence>
<accession>A0AA94L1R5</accession>
<organism evidence="2 3">
    <name type="scientific">Desulfovibrio desulfuricans</name>
    <dbReference type="NCBI Taxonomy" id="876"/>
    <lineage>
        <taxon>Bacteria</taxon>
        <taxon>Pseudomonadati</taxon>
        <taxon>Thermodesulfobacteriota</taxon>
        <taxon>Desulfovibrionia</taxon>
        <taxon>Desulfovibrionales</taxon>
        <taxon>Desulfovibrionaceae</taxon>
        <taxon>Desulfovibrio</taxon>
    </lineage>
</organism>
<proteinExistence type="predicted"/>
<evidence type="ECO:0000313" key="2">
    <source>
        <dbReference type="EMBL" id="SFW34947.1"/>
    </source>
</evidence>
<dbReference type="EMBL" id="FPIW01000011">
    <property type="protein sequence ID" value="SFW34947.1"/>
    <property type="molecule type" value="Genomic_DNA"/>
</dbReference>
<reference evidence="3" key="1">
    <citation type="submission" date="2016-11" db="EMBL/GenBank/DDBJ databases">
        <authorList>
            <person name="Jaros S."/>
            <person name="Januszkiewicz K."/>
            <person name="Wedrychowicz H."/>
        </authorList>
    </citation>
    <scope>NUCLEOTIDE SEQUENCE [LARGE SCALE GENOMIC DNA]</scope>
    <source>
        <strain evidence="3">DSM 7057</strain>
    </source>
</reference>
<feature type="region of interest" description="Disordered" evidence="1">
    <location>
        <begin position="48"/>
        <end position="148"/>
    </location>
</feature>
<evidence type="ECO:0000313" key="3">
    <source>
        <dbReference type="Proteomes" id="UP000182680"/>
    </source>
</evidence>
<protein>
    <submittedName>
        <fullName evidence="2">Uncharacterized protein</fullName>
    </submittedName>
</protein>
<comment type="caution">
    <text evidence="2">The sequence shown here is derived from an EMBL/GenBank/DDBJ whole genome shotgun (WGS) entry which is preliminary data.</text>
</comment>
<dbReference type="AlphaFoldDB" id="A0AA94L1R5"/>
<dbReference type="Proteomes" id="UP000182680">
    <property type="component" value="Unassembled WGS sequence"/>
</dbReference>
<feature type="compositionally biased region" description="Basic and acidic residues" evidence="1">
    <location>
        <begin position="125"/>
        <end position="134"/>
    </location>
</feature>
<name>A0AA94L1R5_DESDE</name>
<gene>
    <name evidence="2" type="ORF">SAMN02910291_00935</name>
</gene>